<dbReference type="SUPFAM" id="SSF54373">
    <property type="entry name" value="FAD-linked reductases, C-terminal domain"/>
    <property type="match status" value="1"/>
</dbReference>
<comment type="caution">
    <text evidence="6">The sequence shown here is derived from an EMBL/GenBank/DDBJ whole genome shotgun (WGS) entry which is preliminary data.</text>
</comment>
<dbReference type="InterPro" id="IPR036188">
    <property type="entry name" value="FAD/NAD-bd_sf"/>
</dbReference>
<evidence type="ECO:0000313" key="7">
    <source>
        <dbReference type="Proteomes" id="UP001335737"/>
    </source>
</evidence>
<dbReference type="RefSeq" id="WP_327609200.1">
    <property type="nucleotide sequence ID" value="NZ_JARZFX010000017.1"/>
</dbReference>
<evidence type="ECO:0000313" key="6">
    <source>
        <dbReference type="EMBL" id="MEC5425666.1"/>
    </source>
</evidence>
<evidence type="ECO:0000256" key="4">
    <source>
        <dbReference type="ARBA" id="ARBA00023002"/>
    </source>
</evidence>
<keyword evidence="4 6" id="KW-0560">Oxidoreductase</keyword>
<name>A0ABU6KKM6_9BACI</name>
<dbReference type="Gene3D" id="3.30.9.10">
    <property type="entry name" value="D-Amino Acid Oxidase, subunit A, domain 2"/>
    <property type="match status" value="1"/>
</dbReference>
<evidence type="ECO:0000256" key="1">
    <source>
        <dbReference type="ARBA" id="ARBA00001974"/>
    </source>
</evidence>
<dbReference type="EMBL" id="JARZFX010000017">
    <property type="protein sequence ID" value="MEC5425666.1"/>
    <property type="molecule type" value="Genomic_DNA"/>
</dbReference>
<proteinExistence type="inferred from homology"/>
<dbReference type="Proteomes" id="UP001335737">
    <property type="component" value="Unassembled WGS sequence"/>
</dbReference>
<dbReference type="PANTHER" id="PTHR13847:SF286">
    <property type="entry name" value="D-AMINO ACID DEHYDROGENASE"/>
    <property type="match status" value="1"/>
</dbReference>
<protein>
    <submittedName>
        <fullName evidence="6">FAD-binding oxidoreductase</fullName>
        <ecNumber evidence="6">1.-.-.-</ecNumber>
    </submittedName>
</protein>
<gene>
    <name evidence="6" type="ORF">QGM71_19485</name>
</gene>
<comment type="cofactor">
    <cofactor evidence="1">
        <name>FAD</name>
        <dbReference type="ChEBI" id="CHEBI:57692"/>
    </cofactor>
</comment>
<dbReference type="InterPro" id="IPR006076">
    <property type="entry name" value="FAD-dep_OxRdtase"/>
</dbReference>
<feature type="domain" description="FAD dependent oxidoreductase" evidence="5">
    <location>
        <begin position="2"/>
        <end position="349"/>
    </location>
</feature>
<dbReference type="GO" id="GO:0016491">
    <property type="term" value="F:oxidoreductase activity"/>
    <property type="evidence" value="ECO:0007669"/>
    <property type="project" value="UniProtKB-KW"/>
</dbReference>
<dbReference type="Pfam" id="PF01266">
    <property type="entry name" value="DAO"/>
    <property type="match status" value="1"/>
</dbReference>
<dbReference type="Gene3D" id="3.50.50.60">
    <property type="entry name" value="FAD/NAD(P)-binding domain"/>
    <property type="match status" value="1"/>
</dbReference>
<evidence type="ECO:0000256" key="3">
    <source>
        <dbReference type="ARBA" id="ARBA00022630"/>
    </source>
</evidence>
<comment type="similarity">
    <text evidence="2">Belongs to the DadA oxidoreductase family.</text>
</comment>
<dbReference type="SUPFAM" id="SSF51905">
    <property type="entry name" value="FAD/NAD(P)-binding domain"/>
    <property type="match status" value="1"/>
</dbReference>
<evidence type="ECO:0000256" key="2">
    <source>
        <dbReference type="ARBA" id="ARBA00009410"/>
    </source>
</evidence>
<sequence length="375" mass="40030">MKVIVIGGGIVGASAAYSLAVNKVEVIVVDKEYQGRATSAGAGIVCPWTSSIQNDDWYEIAKRGAQYYSTLISKLKEDGEEETGYKQVGALSVSTDSNKLDEIEKEILAKQLKAPEVGEVSRLNSEQARKLFPPLTNDLEAVFVSGAARVDGRLLRDAMIRAAKKHGAIMLQEEASLLYENQKVIGVIANGEAIYADQVLVTAGAWAPSLLRPLGIELEVEPQRGQIAHIKLPETDTSNWPVVLPQSSHYMLAFDDSRVVAGATRETGSGFDYRTTAGGIHEVLSEALEVAPDLSIGTVEEVRIGFRPIGPDVLPLIGRIDHIKGVVLATGLGASGLTIGPYVGTVAASLIKGDKVELDLAPYNPMRAITTLGDV</sequence>
<accession>A0ABU6KKM6</accession>
<keyword evidence="3" id="KW-0285">Flavoprotein</keyword>
<reference evidence="6 7" key="1">
    <citation type="journal article" date="2024" name="Int. J. Syst. Evol. Microbiol.">
        <title>Virgibacillus tibetensis sp. nov., isolated from salt lake on the Tibetan Plateau of China.</title>
        <authorList>
            <person name="Phurbu D."/>
            <person name="Liu Z.-X."/>
            <person name="Wang R."/>
            <person name="Zheng Y.-Y."/>
            <person name="Liu H.-C."/>
            <person name="Zhou Y.-G."/>
            <person name="Yu Y.-J."/>
            <person name="Li A.-H."/>
        </authorList>
    </citation>
    <scope>NUCLEOTIDE SEQUENCE [LARGE SCALE GENOMIC DNA]</scope>
    <source>
        <strain evidence="6 7">C22-A2</strain>
    </source>
</reference>
<dbReference type="EC" id="1.-.-.-" evidence="6"/>
<dbReference type="PANTHER" id="PTHR13847">
    <property type="entry name" value="SARCOSINE DEHYDROGENASE-RELATED"/>
    <property type="match status" value="1"/>
</dbReference>
<keyword evidence="7" id="KW-1185">Reference proteome</keyword>
<organism evidence="6 7">
    <name type="scientific">Virgibacillus tibetensis</name>
    <dbReference type="NCBI Taxonomy" id="3042313"/>
    <lineage>
        <taxon>Bacteria</taxon>
        <taxon>Bacillati</taxon>
        <taxon>Bacillota</taxon>
        <taxon>Bacilli</taxon>
        <taxon>Bacillales</taxon>
        <taxon>Bacillaceae</taxon>
        <taxon>Virgibacillus</taxon>
    </lineage>
</organism>
<evidence type="ECO:0000259" key="5">
    <source>
        <dbReference type="Pfam" id="PF01266"/>
    </source>
</evidence>